<reference evidence="2" key="1">
    <citation type="submission" date="2013-06" db="EMBL/GenBank/DDBJ databases">
        <authorList>
            <person name="Zhao Q."/>
        </authorList>
    </citation>
    <scope>NUCLEOTIDE SEQUENCE</scope>
    <source>
        <strain evidence="2">cv. W1943</strain>
    </source>
</reference>
<dbReference type="EnsemblPlants" id="ORUFI04G21510.1">
    <property type="protein sequence ID" value="ORUFI04G21510.1"/>
    <property type="gene ID" value="ORUFI04G21510"/>
</dbReference>
<dbReference type="Proteomes" id="UP000008022">
    <property type="component" value="Unassembled WGS sequence"/>
</dbReference>
<sequence length="100" mass="11267">MDNSRIKWLSIRLVNRFTCLAPPAQYVTRGCVTGNAQATSDLRPYLLRVIAGVEDVGARFRIVPTEVAERGQMPTPPLEVVRRQTSLPTTDRIFAAQRRE</sequence>
<name>A0A0E0PC14_ORYRU</name>
<evidence type="ECO:0000313" key="2">
    <source>
        <dbReference type="Proteomes" id="UP000008022"/>
    </source>
</evidence>
<organism evidence="1 2">
    <name type="scientific">Oryza rufipogon</name>
    <name type="common">Brownbeard rice</name>
    <name type="synonym">Asian wild rice</name>
    <dbReference type="NCBI Taxonomy" id="4529"/>
    <lineage>
        <taxon>Eukaryota</taxon>
        <taxon>Viridiplantae</taxon>
        <taxon>Streptophyta</taxon>
        <taxon>Embryophyta</taxon>
        <taxon>Tracheophyta</taxon>
        <taxon>Spermatophyta</taxon>
        <taxon>Magnoliopsida</taxon>
        <taxon>Liliopsida</taxon>
        <taxon>Poales</taxon>
        <taxon>Poaceae</taxon>
        <taxon>BOP clade</taxon>
        <taxon>Oryzoideae</taxon>
        <taxon>Oryzeae</taxon>
        <taxon>Oryzinae</taxon>
        <taxon>Oryza</taxon>
    </lineage>
</organism>
<dbReference type="HOGENOM" id="CLU_2310738_0_0_1"/>
<reference evidence="1" key="2">
    <citation type="submission" date="2015-06" db="UniProtKB">
        <authorList>
            <consortium name="EnsemblPlants"/>
        </authorList>
    </citation>
    <scope>IDENTIFICATION</scope>
</reference>
<dbReference type="Gramene" id="ORUFI04G21510.1">
    <property type="protein sequence ID" value="ORUFI04G21510.1"/>
    <property type="gene ID" value="ORUFI04G21510"/>
</dbReference>
<accession>A0A0E0PC14</accession>
<evidence type="ECO:0000313" key="1">
    <source>
        <dbReference type="EnsemblPlants" id="ORUFI04G21510.1"/>
    </source>
</evidence>
<keyword evidence="2" id="KW-1185">Reference proteome</keyword>
<protein>
    <submittedName>
        <fullName evidence="1">Uncharacterized protein</fullName>
    </submittedName>
</protein>
<dbReference type="AlphaFoldDB" id="A0A0E0PC14"/>
<proteinExistence type="predicted"/>